<keyword evidence="5 10" id="KW-0812">Transmembrane</keyword>
<proteinExistence type="inferred from homology"/>
<keyword evidence="12" id="KW-1185">Reference proteome</keyword>
<keyword evidence="4" id="KW-0997">Cell inner membrane</keyword>
<protein>
    <submittedName>
        <fullName evidence="11">Amino acid/amide ABC transporter membrane protein 1, HAAT family</fullName>
    </submittedName>
</protein>
<reference evidence="11 12" key="1">
    <citation type="submission" date="2017-06" db="EMBL/GenBank/DDBJ databases">
        <authorList>
            <person name="Kim H.J."/>
            <person name="Triplett B.A."/>
        </authorList>
    </citation>
    <scope>NUCLEOTIDE SEQUENCE [LARGE SCALE GENOMIC DNA]</scope>
    <source>
        <strain evidence="11 12">DSM 13116</strain>
    </source>
</reference>
<feature type="transmembrane region" description="Helical" evidence="10">
    <location>
        <begin position="283"/>
        <end position="304"/>
    </location>
</feature>
<keyword evidence="6" id="KW-0029">Amino-acid transport</keyword>
<keyword evidence="7 10" id="KW-1133">Transmembrane helix</keyword>
<dbReference type="PANTHER" id="PTHR11795:SF371">
    <property type="entry name" value="HIGH-AFFINITY BRANCHED-CHAIN AMINO ACID TRANSPORT SYSTEM PERMEASE PROTEIN LIVH"/>
    <property type="match status" value="1"/>
</dbReference>
<feature type="transmembrane region" description="Helical" evidence="10">
    <location>
        <begin position="234"/>
        <end position="252"/>
    </location>
</feature>
<evidence type="ECO:0000256" key="4">
    <source>
        <dbReference type="ARBA" id="ARBA00022519"/>
    </source>
</evidence>
<feature type="transmembrane region" description="Helical" evidence="10">
    <location>
        <begin position="16"/>
        <end position="34"/>
    </location>
</feature>
<feature type="transmembrane region" description="Helical" evidence="10">
    <location>
        <begin position="157"/>
        <end position="176"/>
    </location>
</feature>
<dbReference type="RefSeq" id="WP_089275595.1">
    <property type="nucleotide sequence ID" value="NZ_FZOC01000011.1"/>
</dbReference>
<keyword evidence="8 10" id="KW-0472">Membrane</keyword>
<evidence type="ECO:0000256" key="10">
    <source>
        <dbReference type="SAM" id="Phobius"/>
    </source>
</evidence>
<feature type="transmembrane region" description="Helical" evidence="10">
    <location>
        <begin position="72"/>
        <end position="93"/>
    </location>
</feature>
<dbReference type="GO" id="GO:0015188">
    <property type="term" value="F:L-isoleucine transmembrane transporter activity"/>
    <property type="evidence" value="ECO:0007669"/>
    <property type="project" value="TreeGrafter"/>
</dbReference>
<dbReference type="AlphaFoldDB" id="A0A239D564"/>
<dbReference type="GO" id="GO:0015808">
    <property type="term" value="P:L-alanine transport"/>
    <property type="evidence" value="ECO:0007669"/>
    <property type="project" value="TreeGrafter"/>
</dbReference>
<evidence type="ECO:0000256" key="6">
    <source>
        <dbReference type="ARBA" id="ARBA00022970"/>
    </source>
</evidence>
<dbReference type="GO" id="GO:0005886">
    <property type="term" value="C:plasma membrane"/>
    <property type="evidence" value="ECO:0007669"/>
    <property type="project" value="UniProtKB-SubCell"/>
</dbReference>
<name>A0A239D564_9BACT</name>
<feature type="transmembrane region" description="Helical" evidence="10">
    <location>
        <begin position="259"/>
        <end position="277"/>
    </location>
</feature>
<feature type="transmembrane region" description="Helical" evidence="10">
    <location>
        <begin position="105"/>
        <end position="122"/>
    </location>
</feature>
<evidence type="ECO:0000256" key="1">
    <source>
        <dbReference type="ARBA" id="ARBA00004651"/>
    </source>
</evidence>
<evidence type="ECO:0000256" key="3">
    <source>
        <dbReference type="ARBA" id="ARBA00022475"/>
    </source>
</evidence>
<feature type="transmembrane region" description="Helical" evidence="10">
    <location>
        <begin position="41"/>
        <end position="60"/>
    </location>
</feature>
<sequence length="309" mass="33159">MEIFQHILNALQFGSFYALIALGYTLVYGVLRLINFAHGDIFMVGAYIAFFVAVTLLGTSDGFALGMSLNPALALAITVPVTMVLTSFVGVALERTMYRPLRRKGANRLYVVITALMAGLMLENGNLALLGASRKRFPDLIDKVVWDLGGGVSVTNLKVIVIVAAILVFFFLETIVSKTKIGMAMRGISYDKFAIPLMGIPLDTIIVFTFILGSGMAGLAGILFAMSYPILEPYMGALIGWKAFIAAVVGGIGDIRGAIVGGFLLGFIEIGVVAVFPSTLRDLFAFSVLLIILWLRPTGIFGVAQTTKI</sequence>
<evidence type="ECO:0000256" key="9">
    <source>
        <dbReference type="ARBA" id="ARBA00037998"/>
    </source>
</evidence>
<accession>A0A239D564</accession>
<evidence type="ECO:0000256" key="7">
    <source>
        <dbReference type="ARBA" id="ARBA00022989"/>
    </source>
</evidence>
<keyword evidence="3" id="KW-1003">Cell membrane</keyword>
<evidence type="ECO:0000256" key="5">
    <source>
        <dbReference type="ARBA" id="ARBA00022692"/>
    </source>
</evidence>
<dbReference type="GO" id="GO:0005304">
    <property type="term" value="F:L-valine transmembrane transporter activity"/>
    <property type="evidence" value="ECO:0007669"/>
    <property type="project" value="TreeGrafter"/>
</dbReference>
<keyword evidence="2" id="KW-0813">Transport</keyword>
<dbReference type="InterPro" id="IPR001851">
    <property type="entry name" value="ABC_transp_permease"/>
</dbReference>
<comment type="subcellular location">
    <subcellularLocation>
        <location evidence="1">Cell membrane</location>
        <topology evidence="1">Multi-pass membrane protein</topology>
    </subcellularLocation>
</comment>
<dbReference type="PANTHER" id="PTHR11795">
    <property type="entry name" value="BRANCHED-CHAIN AMINO ACID TRANSPORT SYSTEM PERMEASE PROTEIN LIVH"/>
    <property type="match status" value="1"/>
</dbReference>
<gene>
    <name evidence="11" type="ORF">SAMN04488503_0098</name>
</gene>
<dbReference type="Pfam" id="PF02653">
    <property type="entry name" value="BPD_transp_2"/>
    <property type="match status" value="1"/>
</dbReference>
<evidence type="ECO:0000256" key="2">
    <source>
        <dbReference type="ARBA" id="ARBA00022448"/>
    </source>
</evidence>
<dbReference type="GO" id="GO:0015190">
    <property type="term" value="F:L-leucine transmembrane transporter activity"/>
    <property type="evidence" value="ECO:0007669"/>
    <property type="project" value="TreeGrafter"/>
</dbReference>
<evidence type="ECO:0000313" key="11">
    <source>
        <dbReference type="EMBL" id="SNS26991.1"/>
    </source>
</evidence>
<dbReference type="Proteomes" id="UP000198324">
    <property type="component" value="Unassembled WGS sequence"/>
</dbReference>
<dbReference type="GO" id="GO:0015192">
    <property type="term" value="F:L-phenylalanine transmembrane transporter activity"/>
    <property type="evidence" value="ECO:0007669"/>
    <property type="project" value="TreeGrafter"/>
</dbReference>
<dbReference type="OrthoDB" id="9807115at2"/>
<evidence type="ECO:0000256" key="8">
    <source>
        <dbReference type="ARBA" id="ARBA00023136"/>
    </source>
</evidence>
<dbReference type="GO" id="GO:0042941">
    <property type="term" value="P:D-alanine transmembrane transport"/>
    <property type="evidence" value="ECO:0007669"/>
    <property type="project" value="TreeGrafter"/>
</dbReference>
<comment type="similarity">
    <text evidence="9">Belongs to the binding-protein-dependent transport system permease family. LivHM subfamily.</text>
</comment>
<dbReference type="EMBL" id="FZOC01000011">
    <property type="protein sequence ID" value="SNS26991.1"/>
    <property type="molecule type" value="Genomic_DNA"/>
</dbReference>
<organism evidence="11 12">
    <name type="scientific">Humidesulfovibrio mexicanus</name>
    <dbReference type="NCBI Taxonomy" id="147047"/>
    <lineage>
        <taxon>Bacteria</taxon>
        <taxon>Pseudomonadati</taxon>
        <taxon>Thermodesulfobacteriota</taxon>
        <taxon>Desulfovibrionia</taxon>
        <taxon>Desulfovibrionales</taxon>
        <taxon>Desulfovibrionaceae</taxon>
        <taxon>Humidesulfovibrio</taxon>
    </lineage>
</organism>
<dbReference type="CDD" id="cd06582">
    <property type="entry name" value="TM_PBP1_LivH_like"/>
    <property type="match status" value="1"/>
</dbReference>
<dbReference type="GO" id="GO:1903806">
    <property type="term" value="P:L-isoleucine import across plasma membrane"/>
    <property type="evidence" value="ECO:0007669"/>
    <property type="project" value="TreeGrafter"/>
</dbReference>
<evidence type="ECO:0000313" key="12">
    <source>
        <dbReference type="Proteomes" id="UP000198324"/>
    </source>
</evidence>
<dbReference type="InterPro" id="IPR052157">
    <property type="entry name" value="BCAA_transport_permease"/>
</dbReference>